<dbReference type="Proteomes" id="UP000050865">
    <property type="component" value="Unassembled WGS sequence"/>
</dbReference>
<dbReference type="Pfam" id="PF01074">
    <property type="entry name" value="Glyco_hydro_38N"/>
    <property type="match status" value="1"/>
</dbReference>
<dbReference type="InterPro" id="IPR015341">
    <property type="entry name" value="Glyco_hydro_38_cen"/>
</dbReference>
<organism evidence="6 7">
    <name type="scientific">Lacticaseibacillus camelliae DSM 22697 = JCM 13995</name>
    <dbReference type="NCBI Taxonomy" id="1423730"/>
    <lineage>
        <taxon>Bacteria</taxon>
        <taxon>Bacillati</taxon>
        <taxon>Bacillota</taxon>
        <taxon>Bacilli</taxon>
        <taxon>Lactobacillales</taxon>
        <taxon>Lactobacillaceae</taxon>
        <taxon>Lacticaseibacillus</taxon>
    </lineage>
</organism>
<dbReference type="STRING" id="1423730.FC75_GL000213"/>
<accession>A0A0R2F1Y0</accession>
<dbReference type="InterPro" id="IPR037094">
    <property type="entry name" value="Glyco_hydro_38_cen_sf"/>
</dbReference>
<dbReference type="GO" id="GO:0030246">
    <property type="term" value="F:carbohydrate binding"/>
    <property type="evidence" value="ECO:0007669"/>
    <property type="project" value="InterPro"/>
</dbReference>
<gene>
    <name evidence="6" type="ORF">FC75_GL000213</name>
</gene>
<dbReference type="GO" id="GO:0009313">
    <property type="term" value="P:oligosaccharide catabolic process"/>
    <property type="evidence" value="ECO:0007669"/>
    <property type="project" value="TreeGrafter"/>
</dbReference>
<protein>
    <submittedName>
        <fullName evidence="6">Alpha-mannosidase</fullName>
    </submittedName>
</protein>
<dbReference type="Gene3D" id="1.20.1270.50">
    <property type="entry name" value="Glycoside hydrolase family 38, central domain"/>
    <property type="match status" value="1"/>
</dbReference>
<dbReference type="GO" id="GO:0006013">
    <property type="term" value="P:mannose metabolic process"/>
    <property type="evidence" value="ECO:0007669"/>
    <property type="project" value="InterPro"/>
</dbReference>
<dbReference type="InterPro" id="IPR000602">
    <property type="entry name" value="Glyco_hydro_38_N"/>
</dbReference>
<keyword evidence="3" id="KW-0378">Hydrolase</keyword>
<dbReference type="AlphaFoldDB" id="A0A0R2F1Y0"/>
<evidence type="ECO:0000256" key="2">
    <source>
        <dbReference type="ARBA" id="ARBA00022723"/>
    </source>
</evidence>
<dbReference type="InterPro" id="IPR028995">
    <property type="entry name" value="Glyco_hydro_57/38_cen_sf"/>
</dbReference>
<keyword evidence="7" id="KW-1185">Reference proteome</keyword>
<dbReference type="SUPFAM" id="SSF88713">
    <property type="entry name" value="Glycoside hydrolase/deacetylase"/>
    <property type="match status" value="1"/>
</dbReference>
<dbReference type="InterPro" id="IPR011013">
    <property type="entry name" value="Gal_mutarotase_sf_dom"/>
</dbReference>
<dbReference type="SMART" id="SM00872">
    <property type="entry name" value="Alpha-mann_mid"/>
    <property type="match status" value="1"/>
</dbReference>
<dbReference type="GO" id="GO:0004559">
    <property type="term" value="F:alpha-mannosidase activity"/>
    <property type="evidence" value="ECO:0007669"/>
    <property type="project" value="InterPro"/>
</dbReference>
<reference evidence="6 7" key="1">
    <citation type="journal article" date="2015" name="Genome Announc.">
        <title>Expanding the biotechnology potential of lactobacilli through comparative genomics of 213 strains and associated genera.</title>
        <authorList>
            <person name="Sun Z."/>
            <person name="Harris H.M."/>
            <person name="McCann A."/>
            <person name="Guo C."/>
            <person name="Argimon S."/>
            <person name="Zhang W."/>
            <person name="Yang X."/>
            <person name="Jeffery I.B."/>
            <person name="Cooney J.C."/>
            <person name="Kagawa T.F."/>
            <person name="Liu W."/>
            <person name="Song Y."/>
            <person name="Salvetti E."/>
            <person name="Wrobel A."/>
            <person name="Rasinkangas P."/>
            <person name="Parkhill J."/>
            <person name="Rea M.C."/>
            <person name="O'Sullivan O."/>
            <person name="Ritari J."/>
            <person name="Douillard F.P."/>
            <person name="Paul Ross R."/>
            <person name="Yang R."/>
            <person name="Briner A.E."/>
            <person name="Felis G.E."/>
            <person name="de Vos W.M."/>
            <person name="Barrangou R."/>
            <person name="Klaenhammer T.R."/>
            <person name="Caufield P.W."/>
            <person name="Cui Y."/>
            <person name="Zhang H."/>
            <person name="O'Toole P.W."/>
        </authorList>
    </citation>
    <scope>NUCLEOTIDE SEQUENCE [LARGE SCALE GENOMIC DNA]</scope>
    <source>
        <strain evidence="6 7">DSM 22697</strain>
    </source>
</reference>
<proteinExistence type="inferred from homology"/>
<evidence type="ECO:0000256" key="4">
    <source>
        <dbReference type="ARBA" id="ARBA00023295"/>
    </source>
</evidence>
<dbReference type="PANTHER" id="PTHR46017">
    <property type="entry name" value="ALPHA-MANNOSIDASE 2C1"/>
    <property type="match status" value="1"/>
</dbReference>
<evidence type="ECO:0000313" key="6">
    <source>
        <dbReference type="EMBL" id="KRN19114.1"/>
    </source>
</evidence>
<keyword evidence="4" id="KW-0326">Glycosidase</keyword>
<dbReference type="RefSeq" id="WP_056989829.1">
    <property type="nucleotide sequence ID" value="NZ_AYZJ01000077.1"/>
</dbReference>
<dbReference type="PATRIC" id="fig|1423730.4.peg.225"/>
<comment type="similarity">
    <text evidence="1">Belongs to the glycosyl hydrolase 38 family.</text>
</comment>
<dbReference type="EMBL" id="AYZJ01000077">
    <property type="protein sequence ID" value="KRN19114.1"/>
    <property type="molecule type" value="Genomic_DNA"/>
</dbReference>
<dbReference type="Pfam" id="PF07748">
    <property type="entry name" value="Glyco_hydro_38C"/>
    <property type="match status" value="1"/>
</dbReference>
<dbReference type="Gene3D" id="3.20.110.10">
    <property type="entry name" value="Glycoside hydrolase 38, N terminal domain"/>
    <property type="match status" value="1"/>
</dbReference>
<dbReference type="Gene3D" id="2.70.98.30">
    <property type="entry name" value="Golgi alpha-mannosidase II, domain 4"/>
    <property type="match status" value="1"/>
</dbReference>
<evidence type="ECO:0000256" key="1">
    <source>
        <dbReference type="ARBA" id="ARBA00009792"/>
    </source>
</evidence>
<feature type="domain" description="Glycoside hydrolase family 38 central" evidence="5">
    <location>
        <begin position="265"/>
        <end position="343"/>
    </location>
</feature>
<dbReference type="InterPro" id="IPR011682">
    <property type="entry name" value="Glyco_hydro_38_C"/>
</dbReference>
<keyword evidence="2" id="KW-0479">Metal-binding</keyword>
<evidence type="ECO:0000259" key="5">
    <source>
        <dbReference type="SMART" id="SM00872"/>
    </source>
</evidence>
<dbReference type="InterPro" id="IPR027291">
    <property type="entry name" value="Glyco_hydro_38_N_sf"/>
</dbReference>
<sequence length="877" mass="97982">MKKVYAIAHTHWDFEWYFTRQEARVQFAYHMDEVLSALAHNQLDYYLLDGQMSILMDYLADNPDRATEVKKFVMAGRLFIGPWYTQIDEMTTAGESAVHNLRLGLRAANKLGGAMPVGYLPDSFGQSQDIPKLYGGFGIHNAVFWRGLPLEKNHKFFHWRSQDGSDVLTANLTNGYSTGVPFVTGKSGQVVRDVLADPDAVSILPVGSDQLPVTLNLKQVIKRVNTENVGKLEVMETNYPAVFSAIGRTTLPTLEGEFIDPSTSKIHRGIYSSRADLKQLYDHLERLMTTVVEPLSVLASQFGVRIKQGLIDSVWRSIAMGQAHDSAGGSNSDATNRDIYARGTAALETATSLRNYLLRKLSISLRDGRPDDGSLVVWNPLPLADDTVHEVTIATTKPSFSLTDEKGNPVQYDLISQKRMNAGLLTRDPATRENHWYFMSTIAVKVEIPAMDWCRYGVELSDGKPVLISPVTKQAIEDDNNLVEFDQGQLFIHPKQGLGKTYQLMLEDGGDEGDTYDYSQPYRDAVKLLKFDDAQVTTQHGKLEQRMQLSGSWQVPKDLAERGTEVTSGTVDYQLELRLKSGTPIIQFSLHLNNQACDHRMRLVLKGAKPVKSSFADTQFGTIERPLEDPHLKDWRAIGYHEEPTSLRPMIHFANMHNESESLTFLGLGEKDFQIIGKQFNELALTLFRGVGYLGRPDMLRRPGKASGMINKAMPTPDSQLLGKMKFAGGILLSPNYDPQQIQSEYLRLAQEGLYYQNQTLNQYTTPIQFFRINVLSRSVTHAPLMTLKNSRVTLSAFAPAPDGAGCEIRLYNPNTFRVDVPGELVFTRPVDVTDDDLAGKSQRSIADSVTSLKLAPFKPGEIRTYGIFPIADAKQV</sequence>
<dbReference type="Pfam" id="PF09261">
    <property type="entry name" value="Alpha-mann_mid"/>
    <property type="match status" value="1"/>
</dbReference>
<dbReference type="GO" id="GO:0046872">
    <property type="term" value="F:metal ion binding"/>
    <property type="evidence" value="ECO:0007669"/>
    <property type="project" value="UniProtKB-KW"/>
</dbReference>
<dbReference type="InterPro" id="IPR011330">
    <property type="entry name" value="Glyco_hydro/deAcase_b/a-brl"/>
</dbReference>
<dbReference type="PANTHER" id="PTHR46017:SF2">
    <property type="entry name" value="MANNOSYLGLYCERATE HYDROLASE"/>
    <property type="match status" value="1"/>
</dbReference>
<dbReference type="SUPFAM" id="SSF88688">
    <property type="entry name" value="Families 57/38 glycoside transferase middle domain"/>
    <property type="match status" value="1"/>
</dbReference>
<name>A0A0R2F1Y0_9LACO</name>
<dbReference type="SUPFAM" id="SSF74650">
    <property type="entry name" value="Galactose mutarotase-like"/>
    <property type="match status" value="1"/>
</dbReference>
<comment type="caution">
    <text evidence="6">The sequence shown here is derived from an EMBL/GenBank/DDBJ whole genome shotgun (WGS) entry which is preliminary data.</text>
</comment>
<evidence type="ECO:0000256" key="3">
    <source>
        <dbReference type="ARBA" id="ARBA00022801"/>
    </source>
</evidence>
<evidence type="ECO:0000313" key="7">
    <source>
        <dbReference type="Proteomes" id="UP000050865"/>
    </source>
</evidence>